<comment type="caution">
    <text evidence="2">The sequence shown here is derived from an EMBL/GenBank/DDBJ whole genome shotgun (WGS) entry which is preliminary data.</text>
</comment>
<feature type="domain" description="DOG1" evidence="1">
    <location>
        <begin position="8"/>
        <end position="253"/>
    </location>
</feature>
<name>A0ABD2ZQQ5_9GENT</name>
<dbReference type="Pfam" id="PF14144">
    <property type="entry name" value="DOG1"/>
    <property type="match status" value="1"/>
</dbReference>
<gene>
    <name evidence="2" type="ORF">ACH5RR_018157</name>
</gene>
<dbReference type="Proteomes" id="UP001630127">
    <property type="component" value="Unassembled WGS sequence"/>
</dbReference>
<protein>
    <recommendedName>
        <fullName evidence="1">DOG1 domain-containing protein</fullName>
    </recommendedName>
</protein>
<dbReference type="EMBL" id="JBJUIK010000008">
    <property type="protein sequence ID" value="KAL3520008.1"/>
    <property type="molecule type" value="Genomic_DNA"/>
</dbReference>
<sequence length="255" mass="28874">MASPSSHRGQQHCCFNDWMNLQEHDLSELLQAQTVEENGGDKEVQLRRLVDKNVEHFQAYAQERTRLARDHVSPFFAPSWCSSLESSLLWLAGCRPSLFIRLIYALSGLEIESQIKEFLEGLRSSDLSDLSLSARQFSMVNELQGRTIKEEEKLSEEMACLQEKIADQPIAVIAKETTRVLGQSFETNEQADEALDDHSRSMVSILEAADKLRINTLKALVSILSPVQALDFLIAGKKLHICIHQWGNKRDQKHG</sequence>
<dbReference type="PROSITE" id="PS51806">
    <property type="entry name" value="DOG1"/>
    <property type="match status" value="1"/>
</dbReference>
<dbReference type="AlphaFoldDB" id="A0ABD2ZQQ5"/>
<keyword evidence="3" id="KW-1185">Reference proteome</keyword>
<proteinExistence type="predicted"/>
<evidence type="ECO:0000313" key="3">
    <source>
        <dbReference type="Proteomes" id="UP001630127"/>
    </source>
</evidence>
<dbReference type="InterPro" id="IPR051886">
    <property type="entry name" value="Seed_Dev/Stress_Resp_Reg"/>
</dbReference>
<dbReference type="PANTHER" id="PTHR46354:SF7">
    <property type="entry name" value="PROTEIN DOG1-LIKE 1"/>
    <property type="match status" value="1"/>
</dbReference>
<organism evidence="2 3">
    <name type="scientific">Cinchona calisaya</name>
    <dbReference type="NCBI Taxonomy" id="153742"/>
    <lineage>
        <taxon>Eukaryota</taxon>
        <taxon>Viridiplantae</taxon>
        <taxon>Streptophyta</taxon>
        <taxon>Embryophyta</taxon>
        <taxon>Tracheophyta</taxon>
        <taxon>Spermatophyta</taxon>
        <taxon>Magnoliopsida</taxon>
        <taxon>eudicotyledons</taxon>
        <taxon>Gunneridae</taxon>
        <taxon>Pentapetalae</taxon>
        <taxon>asterids</taxon>
        <taxon>lamiids</taxon>
        <taxon>Gentianales</taxon>
        <taxon>Rubiaceae</taxon>
        <taxon>Cinchonoideae</taxon>
        <taxon>Cinchoneae</taxon>
        <taxon>Cinchona</taxon>
    </lineage>
</organism>
<reference evidence="2 3" key="1">
    <citation type="submission" date="2024-11" db="EMBL/GenBank/DDBJ databases">
        <title>A near-complete genome assembly of Cinchona calisaya.</title>
        <authorList>
            <person name="Lian D.C."/>
            <person name="Zhao X.W."/>
            <person name="Wei L."/>
        </authorList>
    </citation>
    <scope>NUCLEOTIDE SEQUENCE [LARGE SCALE GENOMIC DNA]</scope>
    <source>
        <tissue evidence="2">Nenye</tissue>
    </source>
</reference>
<dbReference type="PANTHER" id="PTHR46354">
    <property type="entry name" value="DOG1 DOMAIN-CONTAINING PROTEIN"/>
    <property type="match status" value="1"/>
</dbReference>
<evidence type="ECO:0000313" key="2">
    <source>
        <dbReference type="EMBL" id="KAL3520008.1"/>
    </source>
</evidence>
<evidence type="ECO:0000259" key="1">
    <source>
        <dbReference type="PROSITE" id="PS51806"/>
    </source>
</evidence>
<dbReference type="InterPro" id="IPR025422">
    <property type="entry name" value="TGA_domain"/>
</dbReference>
<accession>A0ABD2ZQQ5</accession>